<dbReference type="PANTHER" id="PTHR12708">
    <property type="entry name" value="DNA POLYMERASE EPSILON SUBUNIT B"/>
    <property type="match status" value="1"/>
</dbReference>
<comment type="similarity">
    <text evidence="2 6">Belongs to the DNA polymerase epsilon subunit B family.</text>
</comment>
<evidence type="ECO:0000259" key="7">
    <source>
        <dbReference type="Pfam" id="PF04042"/>
    </source>
</evidence>
<dbReference type="Pfam" id="PF12213">
    <property type="entry name" value="Dpoe2NT"/>
    <property type="match status" value="1"/>
</dbReference>
<keyword evidence="4 6" id="KW-0238">DNA-binding</keyword>
<dbReference type="InterPro" id="IPR007185">
    <property type="entry name" value="DNA_pol_a/d/e_bsu"/>
</dbReference>
<proteinExistence type="inferred from homology"/>
<dbReference type="InterPro" id="IPR024639">
    <property type="entry name" value="DNA_pol_e_bsu_N"/>
</dbReference>
<reference evidence="9 10" key="1">
    <citation type="submission" date="2024-11" db="EMBL/GenBank/DDBJ databases">
        <title>Adaptive evolution of stress response genes in parasites aligns with host niche diversity.</title>
        <authorList>
            <person name="Hahn C."/>
            <person name="Resl P."/>
        </authorList>
    </citation>
    <scope>NUCLEOTIDE SEQUENCE [LARGE SCALE GENOMIC DNA]</scope>
    <source>
        <strain evidence="9">EGGRZ-B1_66</strain>
        <tissue evidence="9">Body</tissue>
    </source>
</reference>
<dbReference type="GO" id="GO:0003677">
    <property type="term" value="F:DNA binding"/>
    <property type="evidence" value="ECO:0007669"/>
    <property type="project" value="UniProtKB-UniRule"/>
</dbReference>
<dbReference type="GO" id="GO:0006260">
    <property type="term" value="P:DNA replication"/>
    <property type="evidence" value="ECO:0007669"/>
    <property type="project" value="UniProtKB-KW"/>
</dbReference>
<evidence type="ECO:0000313" key="10">
    <source>
        <dbReference type="Proteomes" id="UP001626550"/>
    </source>
</evidence>
<dbReference type="Proteomes" id="UP001626550">
    <property type="component" value="Unassembled WGS sequence"/>
</dbReference>
<dbReference type="EMBL" id="JBJKFK010000504">
    <property type="protein sequence ID" value="KAL3316647.1"/>
    <property type="molecule type" value="Genomic_DNA"/>
</dbReference>
<evidence type="ECO:0000256" key="5">
    <source>
        <dbReference type="ARBA" id="ARBA00023242"/>
    </source>
</evidence>
<name>A0ABD2QBK5_9PLAT</name>
<evidence type="ECO:0000256" key="6">
    <source>
        <dbReference type="PIRNR" id="PIRNR000799"/>
    </source>
</evidence>
<comment type="subcellular location">
    <subcellularLocation>
        <location evidence="1 6">Nucleus</location>
    </subcellularLocation>
</comment>
<dbReference type="InterPro" id="IPR016266">
    <property type="entry name" value="POLE2"/>
</dbReference>
<comment type="caution">
    <text evidence="9">The sequence shown here is derived from an EMBL/GenBank/DDBJ whole genome shotgun (WGS) entry which is preliminary data.</text>
</comment>
<gene>
    <name evidence="9" type="primary">POLE2</name>
    <name evidence="9" type="ORF">Ciccas_004695</name>
</gene>
<feature type="domain" description="DNA polymerase epsilon subunit B N-terminal" evidence="8">
    <location>
        <begin position="2"/>
        <end position="70"/>
    </location>
</feature>
<dbReference type="Gene3D" id="1.10.8.60">
    <property type="match status" value="1"/>
</dbReference>
<keyword evidence="5 6" id="KW-0539">Nucleus</keyword>
<keyword evidence="3 6" id="KW-0235">DNA replication</keyword>
<evidence type="ECO:0000256" key="3">
    <source>
        <dbReference type="ARBA" id="ARBA00022705"/>
    </source>
</evidence>
<evidence type="ECO:0000256" key="4">
    <source>
        <dbReference type="ARBA" id="ARBA00023125"/>
    </source>
</evidence>
<feature type="domain" description="DNA polymerase alpha/delta/epsilon subunit B" evidence="7">
    <location>
        <begin position="275"/>
        <end position="504"/>
    </location>
</feature>
<dbReference type="PIRSF" id="PIRSF000799">
    <property type="entry name" value="DNA_pol_eps_2"/>
    <property type="match status" value="1"/>
</dbReference>
<dbReference type="GO" id="GO:0008622">
    <property type="term" value="C:epsilon DNA polymerase complex"/>
    <property type="evidence" value="ECO:0007669"/>
    <property type="project" value="UniProtKB-UniRule"/>
</dbReference>
<keyword evidence="10" id="KW-1185">Reference proteome</keyword>
<dbReference type="AlphaFoldDB" id="A0ABD2QBK5"/>
<sequence>MLRQKLCKDFKLHGLTLEPQASKYITSIFERIDQSKHDKVIGRLINTLLGLNLESTKVTKEQCEEAVNSCKAERTDELRVVNLIDSYQTPKFCYDPEIKKFKLLSKDSELNSANLFPNSALPKSFLVHFRYQIIYQRLLRNQIFKSSGSFKLLSVEHLLASGRDVDEVIVLGLLVQSKDYKWTLEDPTGVVPLDLTQSEFHQGLFPEGSIVLIEGSFFDGVLVVTGLGLPPTEASRETLNYFSIPDPLSGKLGQGQLDKFEALMTSSQAGVDSMVVFLGETRLNQPDIVEKLNFLFSGFSSAPPLAFVLFGDFLTSETTYGVNAQNVSILEKLLKQLLQAFVMNYPEKKARPQLVLVPGPNDPIVSPSRILPYASLRSDLISADFQQDIATNCADLQLDSKPDSKYRWLHLMSNPCRMRVFSRSVVLFRSQYNDKLINHCIHLPKMDVNQTELDMSSLLGTSLAQCLASQSHLSPLPIHISPIYWPLDQALHLHPLPDLVVCAEPNPLANLNAASPVEGCVFMNPERFGQLAPRSSNSEEIDSENQFKYEFSFKVWYPSSHTVEDSKLPEY</sequence>
<evidence type="ECO:0000256" key="2">
    <source>
        <dbReference type="ARBA" id="ARBA00009560"/>
    </source>
</evidence>
<dbReference type="PANTHER" id="PTHR12708:SF0">
    <property type="entry name" value="DNA POLYMERASE EPSILON SUBUNIT 2"/>
    <property type="match status" value="1"/>
</dbReference>
<comment type="function">
    <text evidence="6">Participates in DNA repair and in chromosomal DNA replication.</text>
</comment>
<evidence type="ECO:0000259" key="8">
    <source>
        <dbReference type="Pfam" id="PF12213"/>
    </source>
</evidence>
<evidence type="ECO:0000256" key="1">
    <source>
        <dbReference type="ARBA" id="ARBA00004123"/>
    </source>
</evidence>
<organism evidence="9 10">
    <name type="scientific">Cichlidogyrus casuarinus</name>
    <dbReference type="NCBI Taxonomy" id="1844966"/>
    <lineage>
        <taxon>Eukaryota</taxon>
        <taxon>Metazoa</taxon>
        <taxon>Spiralia</taxon>
        <taxon>Lophotrochozoa</taxon>
        <taxon>Platyhelminthes</taxon>
        <taxon>Monogenea</taxon>
        <taxon>Monopisthocotylea</taxon>
        <taxon>Dactylogyridea</taxon>
        <taxon>Ancyrocephalidae</taxon>
        <taxon>Cichlidogyrus</taxon>
    </lineage>
</organism>
<evidence type="ECO:0000313" key="9">
    <source>
        <dbReference type="EMBL" id="KAL3316647.1"/>
    </source>
</evidence>
<protein>
    <recommendedName>
        <fullName evidence="6">DNA polymerase epsilon subunit</fullName>
    </recommendedName>
    <alternativeName>
        <fullName evidence="6">DNA polymerase II subunit 2</fullName>
    </alternativeName>
</protein>
<accession>A0ABD2QBK5</accession>
<dbReference type="Pfam" id="PF04042">
    <property type="entry name" value="DNA_pol_E_B"/>
    <property type="match status" value="1"/>
</dbReference>